<gene>
    <name evidence="2" type="ORF">GBAR_LOCUS19761</name>
</gene>
<name>A0AA35STR3_GEOBA</name>
<dbReference type="Gene3D" id="3.30.420.10">
    <property type="entry name" value="Ribonuclease H-like superfamily/Ribonuclease H"/>
    <property type="match status" value="1"/>
</dbReference>
<dbReference type="EMBL" id="CASHTH010002777">
    <property type="protein sequence ID" value="CAI8035177.1"/>
    <property type="molecule type" value="Genomic_DNA"/>
</dbReference>
<sequence length="257" mass="30586">MHRLRACVSWQLMRMRVGSTATRSYSPLSCCWMEVTRRNFPSALLEISSLLPRSCLVSFDCEFTGLRGNDTREEWEDTPEERYSKLRDGCSEFCLIQYGICLFVKQENEYEVFPFNFYLFPCHSLGRRLDRCFRCQPSSLKLLSNSGLDFNKWIREGIPYMRETDELWWKRRRKEAEEPSDEELNQCLGFSRVFKIIADSNIPVVGHSVLLDLLHTYSHFIDDLPKELEAFKSEINRRLTRYVLVIFTLRRFDEYVF</sequence>
<dbReference type="InterPro" id="IPR036397">
    <property type="entry name" value="RNaseH_sf"/>
</dbReference>
<protein>
    <submittedName>
        <fullName evidence="2">Poly(A)-specific ribonuclease PARN</fullName>
    </submittedName>
</protein>
<dbReference type="Pfam" id="PF04857">
    <property type="entry name" value="CAF1"/>
    <property type="match status" value="1"/>
</dbReference>
<dbReference type="GO" id="GO:0003723">
    <property type="term" value="F:RNA binding"/>
    <property type="evidence" value="ECO:0007669"/>
    <property type="project" value="TreeGrafter"/>
</dbReference>
<dbReference type="InterPro" id="IPR012337">
    <property type="entry name" value="RNaseH-like_sf"/>
</dbReference>
<dbReference type="PANTHER" id="PTHR15092:SF22">
    <property type="entry name" value="POLY(A)-SPECIFIC RIBONUCLEASE PNLDC1"/>
    <property type="match status" value="1"/>
</dbReference>
<reference evidence="2" key="1">
    <citation type="submission" date="2023-03" db="EMBL/GenBank/DDBJ databases">
        <authorList>
            <person name="Steffen K."/>
            <person name="Cardenas P."/>
        </authorList>
    </citation>
    <scope>NUCLEOTIDE SEQUENCE</scope>
</reference>
<accession>A0AA35STR3</accession>
<keyword evidence="3" id="KW-1185">Reference proteome</keyword>
<evidence type="ECO:0000313" key="3">
    <source>
        <dbReference type="Proteomes" id="UP001174909"/>
    </source>
</evidence>
<evidence type="ECO:0000313" key="2">
    <source>
        <dbReference type="EMBL" id="CAI8035177.1"/>
    </source>
</evidence>
<dbReference type="AlphaFoldDB" id="A0AA35STR3"/>
<dbReference type="SUPFAM" id="SSF53098">
    <property type="entry name" value="Ribonuclease H-like"/>
    <property type="match status" value="1"/>
</dbReference>
<dbReference type="Proteomes" id="UP001174909">
    <property type="component" value="Unassembled WGS sequence"/>
</dbReference>
<dbReference type="InterPro" id="IPR051181">
    <property type="entry name" value="CAF1_poly(A)_ribonucleases"/>
</dbReference>
<dbReference type="PANTHER" id="PTHR15092">
    <property type="entry name" value="POLY A -SPECIFIC RIBONUCLEASE/TARGET OF EGR1, MEMBER 1"/>
    <property type="match status" value="1"/>
</dbReference>
<proteinExistence type="inferred from homology"/>
<comment type="caution">
    <text evidence="2">The sequence shown here is derived from an EMBL/GenBank/DDBJ whole genome shotgun (WGS) entry which is preliminary data.</text>
</comment>
<comment type="similarity">
    <text evidence="1">Belongs to the CAF1 family.</text>
</comment>
<evidence type="ECO:0000256" key="1">
    <source>
        <dbReference type="ARBA" id="ARBA00008372"/>
    </source>
</evidence>
<dbReference type="GO" id="GO:0000175">
    <property type="term" value="F:3'-5'-RNA exonuclease activity"/>
    <property type="evidence" value="ECO:0007669"/>
    <property type="project" value="TreeGrafter"/>
</dbReference>
<dbReference type="InterPro" id="IPR006941">
    <property type="entry name" value="RNase_CAF1"/>
</dbReference>
<organism evidence="2 3">
    <name type="scientific">Geodia barretti</name>
    <name type="common">Barrett's horny sponge</name>
    <dbReference type="NCBI Taxonomy" id="519541"/>
    <lineage>
        <taxon>Eukaryota</taxon>
        <taxon>Metazoa</taxon>
        <taxon>Porifera</taxon>
        <taxon>Demospongiae</taxon>
        <taxon>Heteroscleromorpha</taxon>
        <taxon>Tetractinellida</taxon>
        <taxon>Astrophorina</taxon>
        <taxon>Geodiidae</taxon>
        <taxon>Geodia</taxon>
    </lineage>
</organism>